<dbReference type="Proteomes" id="UP000198820">
    <property type="component" value="Unassembled WGS sequence"/>
</dbReference>
<keyword evidence="1" id="KW-1133">Transmembrane helix</keyword>
<keyword evidence="1" id="KW-0812">Transmembrane</keyword>
<evidence type="ECO:0000313" key="2">
    <source>
        <dbReference type="EMBL" id="SEA57279.1"/>
    </source>
</evidence>
<organism evidence="2 3">
    <name type="scientific">Psychroflexus halocasei</name>
    <dbReference type="NCBI Taxonomy" id="908615"/>
    <lineage>
        <taxon>Bacteria</taxon>
        <taxon>Pseudomonadati</taxon>
        <taxon>Bacteroidota</taxon>
        <taxon>Flavobacteriia</taxon>
        <taxon>Flavobacteriales</taxon>
        <taxon>Flavobacteriaceae</taxon>
        <taxon>Psychroflexus</taxon>
    </lineage>
</organism>
<feature type="transmembrane region" description="Helical" evidence="1">
    <location>
        <begin position="187"/>
        <end position="206"/>
    </location>
</feature>
<feature type="transmembrane region" description="Helical" evidence="1">
    <location>
        <begin position="121"/>
        <end position="138"/>
    </location>
</feature>
<accession>A0A1H4CAG1</accession>
<reference evidence="2 3" key="1">
    <citation type="submission" date="2016-10" db="EMBL/GenBank/DDBJ databases">
        <authorList>
            <person name="de Groot N.N."/>
        </authorList>
    </citation>
    <scope>NUCLEOTIDE SEQUENCE [LARGE SCALE GENOMIC DNA]</scope>
    <source>
        <strain evidence="2 3">DSM 23581</strain>
    </source>
</reference>
<dbReference type="AlphaFoldDB" id="A0A1H4CAG1"/>
<dbReference type="EMBL" id="FNQF01000007">
    <property type="protein sequence ID" value="SEA57279.1"/>
    <property type="molecule type" value="Genomic_DNA"/>
</dbReference>
<gene>
    <name evidence="2" type="ORF">SAMN05421540_107115</name>
</gene>
<proteinExistence type="predicted"/>
<name>A0A1H4CAG1_9FLAO</name>
<sequence length="230" mass="27815">MQNFSYHQIKKLYEFTKKHYVVHVEVQRFIVEQLAEKINTIKNEKPELNFDEALDLAFKSYGIFGFSEIEEKLVNRLHKTYTWFFVRYYIKQFLNPKNLLLILSYILLAVVFYYAGLKDFFTISTIVLLYACLIYQLIVMKKRNKIKRKSQKASLIEEALQNTFQIMLPILFIPQFYLHFYATFQPYSYILIHLFVIVFISYLYIVNFNINRKKIKQTLTLLTKQKLQFK</sequence>
<keyword evidence="3" id="KW-1185">Reference proteome</keyword>
<evidence type="ECO:0000256" key="1">
    <source>
        <dbReference type="SAM" id="Phobius"/>
    </source>
</evidence>
<keyword evidence="1" id="KW-0472">Membrane</keyword>
<feature type="transmembrane region" description="Helical" evidence="1">
    <location>
        <begin position="159"/>
        <end position="181"/>
    </location>
</feature>
<feature type="transmembrane region" description="Helical" evidence="1">
    <location>
        <begin position="98"/>
        <end position="115"/>
    </location>
</feature>
<dbReference type="STRING" id="908615.SAMN05421540_107115"/>
<evidence type="ECO:0000313" key="3">
    <source>
        <dbReference type="Proteomes" id="UP000198820"/>
    </source>
</evidence>
<dbReference type="RefSeq" id="WP_093244476.1">
    <property type="nucleotide sequence ID" value="NZ_FNQF01000007.1"/>
</dbReference>
<protein>
    <submittedName>
        <fullName evidence="2">Uncharacterized protein</fullName>
    </submittedName>
</protein>